<evidence type="ECO:0000313" key="2">
    <source>
        <dbReference type="Proteomes" id="UP000192328"/>
    </source>
</evidence>
<organism evidence="1 2">
    <name type="scientific">Aristaeella lactis</name>
    <dbReference type="NCBI Taxonomy" id="3046383"/>
    <lineage>
        <taxon>Bacteria</taxon>
        <taxon>Bacillati</taxon>
        <taxon>Bacillota</taxon>
        <taxon>Clostridia</taxon>
        <taxon>Eubacteriales</taxon>
        <taxon>Aristaeellaceae</taxon>
        <taxon>Aristaeella</taxon>
    </lineage>
</organism>
<accession>A0AC61PQG0</accession>
<gene>
    <name evidence="1" type="ORF">SAMN06297397_3076</name>
</gene>
<comment type="caution">
    <text evidence="1">The sequence shown here is derived from an EMBL/GenBank/DDBJ whole genome shotgun (WGS) entry which is preliminary data.</text>
</comment>
<keyword evidence="2" id="KW-1185">Reference proteome</keyword>
<protein>
    <submittedName>
        <fullName evidence="1">RNA polymerase sigma-70 factor, ECF subfamily</fullName>
    </submittedName>
</protein>
<dbReference type="Proteomes" id="UP000192328">
    <property type="component" value="Unassembled WGS sequence"/>
</dbReference>
<evidence type="ECO:0000313" key="1">
    <source>
        <dbReference type="EMBL" id="SMC90638.1"/>
    </source>
</evidence>
<proteinExistence type="predicted"/>
<name>A0AC61PQG0_9FIRM</name>
<dbReference type="EMBL" id="FWXZ01000009">
    <property type="protein sequence ID" value="SMC90638.1"/>
    <property type="molecule type" value="Genomic_DNA"/>
</dbReference>
<reference evidence="1" key="1">
    <citation type="submission" date="2017-04" db="EMBL/GenBank/DDBJ databases">
        <authorList>
            <person name="Varghese N."/>
            <person name="Submissions S."/>
        </authorList>
    </citation>
    <scope>NUCLEOTIDE SEQUENCE</scope>
    <source>
        <strain evidence="1">WTE2008</strain>
    </source>
</reference>
<sequence>MRRSPAENRENTLERLMSAYGDPVMRTCLLFLQSRTLAEDASQETFIRAWRFMDRLKENGSEKAWLLAIAANVCRSMLKSRAYRDMGKNLYDDESVHETGTPDEYPDDTVYKTVNALPVKYRMPVVLYYYQGLSVNEIAGALRIPGTTVRTRISRARAQLQKELKGWFFDEE</sequence>